<dbReference type="InterPro" id="IPR036427">
    <property type="entry name" value="Bromodomain-like_sf"/>
</dbReference>
<dbReference type="PROSITE" id="PS51525">
    <property type="entry name" value="NET"/>
    <property type="match status" value="1"/>
</dbReference>
<sequence length="264" mass="30449">MMATTKRGKPTPEISACKAIIRNLFSKKYKSLAWVFYEPLDADLLGLYDYHLIVKEPMDLSTIKYRLNSNFYLNAVDFARDVRLIFYNTYIYTGPGHLCYEMAKNLQLVFEDMYAKVPLHDNSNESCNWSDSSSSDLDIKEAYGCTSSPSQSKESSVTVVPDNTQVRNEDLAYKEWKKEEHELPMTTEEDLELHIRVQQLDGVMLLNVIHMITQMEGINFGYANKELEFDVRNLKTLTKRAILAYMASKGITGKRVSRLKKSYQ</sequence>
<dbReference type="PRINTS" id="PR00503">
    <property type="entry name" value="BROMODOMAIN"/>
</dbReference>
<dbReference type="GO" id="GO:0006355">
    <property type="term" value="P:regulation of DNA-templated transcription"/>
    <property type="evidence" value="ECO:0007669"/>
    <property type="project" value="TreeGrafter"/>
</dbReference>
<evidence type="ECO:0000259" key="4">
    <source>
        <dbReference type="PROSITE" id="PS51525"/>
    </source>
</evidence>
<dbReference type="SMR" id="A0A0Q9W2X1"/>
<dbReference type="GO" id="GO:0000785">
    <property type="term" value="C:chromatin"/>
    <property type="evidence" value="ECO:0007669"/>
    <property type="project" value="TreeGrafter"/>
</dbReference>
<keyword evidence="1 2" id="KW-0103">Bromodomain</keyword>
<dbReference type="FunCoup" id="A0A0Q9W2X1">
    <property type="interactions" value="2"/>
</dbReference>
<name>A0A0Q9W2X1_DROVI</name>
<dbReference type="KEGG" id="dvi:6625333"/>
<dbReference type="SUPFAM" id="SSF47370">
    <property type="entry name" value="Bromodomain"/>
    <property type="match status" value="1"/>
</dbReference>
<protein>
    <recommendedName>
        <fullName evidence="7">Bromo domain-containing protein</fullName>
    </recommendedName>
</protein>
<evidence type="ECO:0000256" key="2">
    <source>
        <dbReference type="PROSITE-ProRule" id="PRU00035"/>
    </source>
</evidence>
<evidence type="ECO:0000313" key="5">
    <source>
        <dbReference type="EMBL" id="KRF79325.1"/>
    </source>
</evidence>
<dbReference type="Gene3D" id="1.20.1270.220">
    <property type="match status" value="1"/>
</dbReference>
<organism evidence="5 6">
    <name type="scientific">Drosophila virilis</name>
    <name type="common">Fruit fly</name>
    <dbReference type="NCBI Taxonomy" id="7244"/>
    <lineage>
        <taxon>Eukaryota</taxon>
        <taxon>Metazoa</taxon>
        <taxon>Ecdysozoa</taxon>
        <taxon>Arthropoda</taxon>
        <taxon>Hexapoda</taxon>
        <taxon>Insecta</taxon>
        <taxon>Pterygota</taxon>
        <taxon>Neoptera</taxon>
        <taxon>Endopterygota</taxon>
        <taxon>Diptera</taxon>
        <taxon>Brachycera</taxon>
        <taxon>Muscomorpha</taxon>
        <taxon>Ephydroidea</taxon>
        <taxon>Drosophilidae</taxon>
        <taxon>Drosophila</taxon>
    </lineage>
</organism>
<dbReference type="GO" id="GO:0005634">
    <property type="term" value="C:nucleus"/>
    <property type="evidence" value="ECO:0007669"/>
    <property type="project" value="TreeGrafter"/>
</dbReference>
<dbReference type="Pfam" id="PF17035">
    <property type="entry name" value="BET"/>
    <property type="match status" value="1"/>
</dbReference>
<evidence type="ECO:0000259" key="3">
    <source>
        <dbReference type="PROSITE" id="PS50014"/>
    </source>
</evidence>
<dbReference type="STRING" id="7244.A0A0Q9W2X1"/>
<feature type="domain" description="Bromo" evidence="3">
    <location>
        <begin position="28"/>
        <end position="100"/>
    </location>
</feature>
<dbReference type="InterPro" id="IPR001487">
    <property type="entry name" value="Bromodomain"/>
</dbReference>
<dbReference type="InterPro" id="IPR050935">
    <property type="entry name" value="Bromo_chromatin_reader"/>
</dbReference>
<dbReference type="InParanoid" id="A0A0Q9W2X1"/>
<dbReference type="PANTHER" id="PTHR22880">
    <property type="entry name" value="FALZ-RELATED BROMODOMAIN-CONTAINING PROTEINS"/>
    <property type="match status" value="1"/>
</dbReference>
<dbReference type="GO" id="GO:0006338">
    <property type="term" value="P:chromatin remodeling"/>
    <property type="evidence" value="ECO:0007669"/>
    <property type="project" value="TreeGrafter"/>
</dbReference>
<dbReference type="Gene3D" id="1.20.920.10">
    <property type="entry name" value="Bromodomain-like"/>
    <property type="match status" value="1"/>
</dbReference>
<accession>A0A0Q9W2X1</accession>
<dbReference type="InterPro" id="IPR038336">
    <property type="entry name" value="NET_sf"/>
</dbReference>
<dbReference type="PANTHER" id="PTHR22880:SF225">
    <property type="entry name" value="BROMODOMAIN-CONTAINING PROTEIN BET-1-RELATED"/>
    <property type="match status" value="1"/>
</dbReference>
<evidence type="ECO:0008006" key="7">
    <source>
        <dbReference type="Google" id="ProtNLM"/>
    </source>
</evidence>
<keyword evidence="6" id="KW-1185">Reference proteome</keyword>
<dbReference type="OrthoDB" id="21449at2759"/>
<dbReference type="Proteomes" id="UP000008792">
    <property type="component" value="Unassembled WGS sequence"/>
</dbReference>
<feature type="domain" description="NET" evidence="4">
    <location>
        <begin position="175"/>
        <end position="257"/>
    </location>
</feature>
<dbReference type="PROSITE" id="PS50014">
    <property type="entry name" value="BROMODOMAIN_2"/>
    <property type="match status" value="1"/>
</dbReference>
<reference evidence="5 6" key="1">
    <citation type="journal article" date="2007" name="Nature">
        <title>Evolution of genes and genomes on the Drosophila phylogeny.</title>
        <authorList>
            <consortium name="Drosophila 12 Genomes Consortium"/>
            <person name="Clark A.G."/>
            <person name="Eisen M.B."/>
            <person name="Smith D.R."/>
            <person name="Bergman C.M."/>
            <person name="Oliver B."/>
            <person name="Markow T.A."/>
            <person name="Kaufman T.C."/>
            <person name="Kellis M."/>
            <person name="Gelbart W."/>
            <person name="Iyer V.N."/>
            <person name="Pollard D.A."/>
            <person name="Sackton T.B."/>
            <person name="Larracuente A.M."/>
            <person name="Singh N.D."/>
            <person name="Abad J.P."/>
            <person name="Abt D.N."/>
            <person name="Adryan B."/>
            <person name="Aguade M."/>
            <person name="Akashi H."/>
            <person name="Anderson W.W."/>
            <person name="Aquadro C.F."/>
            <person name="Ardell D.H."/>
            <person name="Arguello R."/>
            <person name="Artieri C.G."/>
            <person name="Barbash D.A."/>
            <person name="Barker D."/>
            <person name="Barsanti P."/>
            <person name="Batterham P."/>
            <person name="Batzoglou S."/>
            <person name="Begun D."/>
            <person name="Bhutkar A."/>
            <person name="Blanco E."/>
            <person name="Bosak S.A."/>
            <person name="Bradley R.K."/>
            <person name="Brand A.D."/>
            <person name="Brent M.R."/>
            <person name="Brooks A.N."/>
            <person name="Brown R.H."/>
            <person name="Butlin R.K."/>
            <person name="Caggese C."/>
            <person name="Calvi B.R."/>
            <person name="Bernardo de Carvalho A."/>
            <person name="Caspi A."/>
            <person name="Castrezana S."/>
            <person name="Celniker S.E."/>
            <person name="Chang J.L."/>
            <person name="Chapple C."/>
            <person name="Chatterji S."/>
            <person name="Chinwalla A."/>
            <person name="Civetta A."/>
            <person name="Clifton S.W."/>
            <person name="Comeron J.M."/>
            <person name="Costello J.C."/>
            <person name="Coyne J.A."/>
            <person name="Daub J."/>
            <person name="David R.G."/>
            <person name="Delcher A.L."/>
            <person name="Delehaunty K."/>
            <person name="Do C.B."/>
            <person name="Ebling H."/>
            <person name="Edwards K."/>
            <person name="Eickbush T."/>
            <person name="Evans J.D."/>
            <person name="Filipski A."/>
            <person name="Findeiss S."/>
            <person name="Freyhult E."/>
            <person name="Fulton L."/>
            <person name="Fulton R."/>
            <person name="Garcia A.C."/>
            <person name="Gardiner A."/>
            <person name="Garfield D.A."/>
            <person name="Garvin B.E."/>
            <person name="Gibson G."/>
            <person name="Gilbert D."/>
            <person name="Gnerre S."/>
            <person name="Godfrey J."/>
            <person name="Good R."/>
            <person name="Gotea V."/>
            <person name="Gravely B."/>
            <person name="Greenberg A.J."/>
            <person name="Griffiths-Jones S."/>
            <person name="Gross S."/>
            <person name="Guigo R."/>
            <person name="Gustafson E.A."/>
            <person name="Haerty W."/>
            <person name="Hahn M.W."/>
            <person name="Halligan D.L."/>
            <person name="Halpern A.L."/>
            <person name="Halter G.M."/>
            <person name="Han M.V."/>
            <person name="Heger A."/>
            <person name="Hillier L."/>
            <person name="Hinrichs A.S."/>
            <person name="Holmes I."/>
            <person name="Hoskins R.A."/>
            <person name="Hubisz M.J."/>
            <person name="Hultmark D."/>
            <person name="Huntley M.A."/>
            <person name="Jaffe D.B."/>
            <person name="Jagadeeshan S."/>
            <person name="Jeck W.R."/>
            <person name="Johnson J."/>
            <person name="Jones C.D."/>
            <person name="Jordan W.C."/>
            <person name="Karpen G.H."/>
            <person name="Kataoka E."/>
            <person name="Keightley P.D."/>
            <person name="Kheradpour P."/>
            <person name="Kirkness E.F."/>
            <person name="Koerich L.B."/>
            <person name="Kristiansen K."/>
            <person name="Kudrna D."/>
            <person name="Kulathinal R.J."/>
            <person name="Kumar S."/>
            <person name="Kwok R."/>
            <person name="Lander E."/>
            <person name="Langley C.H."/>
            <person name="Lapoint R."/>
            <person name="Lazzaro B.P."/>
            <person name="Lee S.J."/>
            <person name="Levesque L."/>
            <person name="Li R."/>
            <person name="Lin C.F."/>
            <person name="Lin M.F."/>
            <person name="Lindblad-Toh K."/>
            <person name="Llopart A."/>
            <person name="Long M."/>
            <person name="Low L."/>
            <person name="Lozovsky E."/>
            <person name="Lu J."/>
            <person name="Luo M."/>
            <person name="Machado C.A."/>
            <person name="Makalowski W."/>
            <person name="Marzo M."/>
            <person name="Matsuda M."/>
            <person name="Matzkin L."/>
            <person name="McAllister B."/>
            <person name="McBride C.S."/>
            <person name="McKernan B."/>
            <person name="McKernan K."/>
            <person name="Mendez-Lago M."/>
            <person name="Minx P."/>
            <person name="Mollenhauer M.U."/>
            <person name="Montooth K."/>
            <person name="Mount S.M."/>
            <person name="Mu X."/>
            <person name="Myers E."/>
            <person name="Negre B."/>
            <person name="Newfeld S."/>
            <person name="Nielsen R."/>
            <person name="Noor M.A."/>
            <person name="O'Grady P."/>
            <person name="Pachter L."/>
            <person name="Papaceit M."/>
            <person name="Parisi M.J."/>
            <person name="Parisi M."/>
            <person name="Parts L."/>
            <person name="Pedersen J.S."/>
            <person name="Pesole G."/>
            <person name="Phillippy A.M."/>
            <person name="Ponting C.P."/>
            <person name="Pop M."/>
            <person name="Porcelli D."/>
            <person name="Powell J.R."/>
            <person name="Prohaska S."/>
            <person name="Pruitt K."/>
            <person name="Puig M."/>
            <person name="Quesneville H."/>
            <person name="Ram K.R."/>
            <person name="Rand D."/>
            <person name="Rasmussen M.D."/>
            <person name="Reed L.K."/>
            <person name="Reenan R."/>
            <person name="Reily A."/>
            <person name="Remington K.A."/>
            <person name="Rieger T.T."/>
            <person name="Ritchie M.G."/>
            <person name="Robin C."/>
            <person name="Rogers Y.H."/>
            <person name="Rohde C."/>
            <person name="Rozas J."/>
            <person name="Rubenfield M.J."/>
            <person name="Ruiz A."/>
            <person name="Russo S."/>
            <person name="Salzberg S.L."/>
            <person name="Sanchez-Gracia A."/>
            <person name="Saranga D.J."/>
            <person name="Sato H."/>
            <person name="Schaeffer S.W."/>
            <person name="Schatz M.C."/>
            <person name="Schlenke T."/>
            <person name="Schwartz R."/>
            <person name="Segarra C."/>
            <person name="Singh R.S."/>
            <person name="Sirot L."/>
            <person name="Sirota M."/>
            <person name="Sisneros N.B."/>
            <person name="Smith C.D."/>
            <person name="Smith T.F."/>
            <person name="Spieth J."/>
            <person name="Stage D.E."/>
            <person name="Stark A."/>
            <person name="Stephan W."/>
            <person name="Strausberg R.L."/>
            <person name="Strempel S."/>
            <person name="Sturgill D."/>
            <person name="Sutton G."/>
            <person name="Sutton G.G."/>
            <person name="Tao W."/>
            <person name="Teichmann S."/>
            <person name="Tobari Y.N."/>
            <person name="Tomimura Y."/>
            <person name="Tsolas J.M."/>
            <person name="Valente V.L."/>
            <person name="Venter E."/>
            <person name="Venter J.C."/>
            <person name="Vicario S."/>
            <person name="Vieira F.G."/>
            <person name="Vilella A.J."/>
            <person name="Villasante A."/>
            <person name="Walenz B."/>
            <person name="Wang J."/>
            <person name="Wasserman M."/>
            <person name="Watts T."/>
            <person name="Wilson D."/>
            <person name="Wilson R.K."/>
            <person name="Wing R.A."/>
            <person name="Wolfner M.F."/>
            <person name="Wong A."/>
            <person name="Wong G.K."/>
            <person name="Wu C.I."/>
            <person name="Wu G."/>
            <person name="Yamamoto D."/>
            <person name="Yang H.P."/>
            <person name="Yang S.P."/>
            <person name="Yorke J.A."/>
            <person name="Yoshida K."/>
            <person name="Zdobnov E."/>
            <person name="Zhang P."/>
            <person name="Zhang Y."/>
            <person name="Zimin A.V."/>
            <person name="Baldwin J."/>
            <person name="Abdouelleil A."/>
            <person name="Abdulkadir J."/>
            <person name="Abebe A."/>
            <person name="Abera B."/>
            <person name="Abreu J."/>
            <person name="Acer S.C."/>
            <person name="Aftuck L."/>
            <person name="Alexander A."/>
            <person name="An P."/>
            <person name="Anderson E."/>
            <person name="Anderson S."/>
            <person name="Arachi H."/>
            <person name="Azer M."/>
            <person name="Bachantsang P."/>
            <person name="Barry A."/>
            <person name="Bayul T."/>
            <person name="Berlin A."/>
            <person name="Bessette D."/>
            <person name="Bloom T."/>
            <person name="Blye J."/>
            <person name="Boguslavskiy L."/>
            <person name="Bonnet C."/>
            <person name="Boukhgalter B."/>
            <person name="Bourzgui I."/>
            <person name="Brown A."/>
            <person name="Cahill P."/>
            <person name="Channer S."/>
            <person name="Cheshatsang Y."/>
            <person name="Chuda L."/>
            <person name="Citroen M."/>
            <person name="Collymore A."/>
            <person name="Cooke P."/>
            <person name="Costello M."/>
            <person name="D'Aco K."/>
            <person name="Daza R."/>
            <person name="De Haan G."/>
            <person name="DeGray S."/>
            <person name="DeMaso C."/>
            <person name="Dhargay N."/>
            <person name="Dooley K."/>
            <person name="Dooley E."/>
            <person name="Doricent M."/>
            <person name="Dorje P."/>
            <person name="Dorjee K."/>
            <person name="Dupes A."/>
            <person name="Elong R."/>
            <person name="Falk J."/>
            <person name="Farina A."/>
            <person name="Faro S."/>
            <person name="Ferguson D."/>
            <person name="Fisher S."/>
            <person name="Foley C.D."/>
            <person name="Franke A."/>
            <person name="Friedrich D."/>
            <person name="Gadbois L."/>
            <person name="Gearin G."/>
            <person name="Gearin C.R."/>
            <person name="Giannoukos G."/>
            <person name="Goode T."/>
            <person name="Graham J."/>
            <person name="Grandbois E."/>
            <person name="Grewal S."/>
            <person name="Gyaltsen K."/>
            <person name="Hafez N."/>
            <person name="Hagos B."/>
            <person name="Hall J."/>
            <person name="Henson C."/>
            <person name="Hollinger A."/>
            <person name="Honan T."/>
            <person name="Huard M.D."/>
            <person name="Hughes L."/>
            <person name="Hurhula B."/>
            <person name="Husby M.E."/>
            <person name="Kamat A."/>
            <person name="Kanga B."/>
            <person name="Kashin S."/>
            <person name="Khazanovich D."/>
            <person name="Kisner P."/>
            <person name="Lance K."/>
            <person name="Lara M."/>
            <person name="Lee W."/>
            <person name="Lennon N."/>
            <person name="Letendre F."/>
            <person name="LeVine R."/>
            <person name="Lipovsky A."/>
            <person name="Liu X."/>
            <person name="Liu J."/>
            <person name="Liu S."/>
            <person name="Lokyitsang T."/>
            <person name="Lokyitsang Y."/>
            <person name="Lubonja R."/>
            <person name="Lui A."/>
            <person name="MacDonald P."/>
            <person name="Magnisalis V."/>
            <person name="Maru K."/>
            <person name="Matthews C."/>
            <person name="McCusker W."/>
            <person name="McDonough S."/>
            <person name="Mehta T."/>
            <person name="Meldrim J."/>
            <person name="Meneus L."/>
            <person name="Mihai O."/>
            <person name="Mihalev A."/>
            <person name="Mihova T."/>
            <person name="Mittelman R."/>
            <person name="Mlenga V."/>
            <person name="Montmayeur A."/>
            <person name="Mulrain L."/>
            <person name="Navidi A."/>
            <person name="Naylor J."/>
            <person name="Negash T."/>
            <person name="Nguyen T."/>
            <person name="Nguyen N."/>
            <person name="Nicol R."/>
            <person name="Norbu C."/>
            <person name="Norbu N."/>
            <person name="Novod N."/>
            <person name="O'Neill B."/>
            <person name="Osman S."/>
            <person name="Markiewicz E."/>
            <person name="Oyono O.L."/>
            <person name="Patti C."/>
            <person name="Phunkhang P."/>
            <person name="Pierre F."/>
            <person name="Priest M."/>
            <person name="Raghuraman S."/>
            <person name="Rege F."/>
            <person name="Reyes R."/>
            <person name="Rise C."/>
            <person name="Rogov P."/>
            <person name="Ross K."/>
            <person name="Ryan E."/>
            <person name="Settipalli S."/>
            <person name="Shea T."/>
            <person name="Sherpa N."/>
            <person name="Shi L."/>
            <person name="Shih D."/>
            <person name="Sparrow T."/>
            <person name="Spaulding J."/>
            <person name="Stalker J."/>
            <person name="Stange-Thomann N."/>
            <person name="Stavropoulos S."/>
            <person name="Stone C."/>
            <person name="Strader C."/>
            <person name="Tesfaye S."/>
            <person name="Thomson T."/>
            <person name="Thoulutsang Y."/>
            <person name="Thoulutsang D."/>
            <person name="Topham K."/>
            <person name="Topping I."/>
            <person name="Tsamla T."/>
            <person name="Vassiliev H."/>
            <person name="Vo A."/>
            <person name="Wangchuk T."/>
            <person name="Wangdi T."/>
            <person name="Weiand M."/>
            <person name="Wilkinson J."/>
            <person name="Wilson A."/>
            <person name="Yadav S."/>
            <person name="Young G."/>
            <person name="Yu Q."/>
            <person name="Zembek L."/>
            <person name="Zhong D."/>
            <person name="Zimmer A."/>
            <person name="Zwirko Z."/>
            <person name="Jaffe D.B."/>
            <person name="Alvarez P."/>
            <person name="Brockman W."/>
            <person name="Butler J."/>
            <person name="Chin C."/>
            <person name="Gnerre S."/>
            <person name="Grabherr M."/>
            <person name="Kleber M."/>
            <person name="Mauceli E."/>
            <person name="MacCallum I."/>
        </authorList>
    </citation>
    <scope>NUCLEOTIDE SEQUENCE [LARGE SCALE GENOMIC DNA]</scope>
    <source>
        <strain evidence="6">Tucson 15010-1051.87</strain>
    </source>
</reference>
<evidence type="ECO:0000256" key="1">
    <source>
        <dbReference type="ARBA" id="ARBA00023117"/>
    </source>
</evidence>
<proteinExistence type="predicted"/>
<dbReference type="Pfam" id="PF00439">
    <property type="entry name" value="Bromodomain"/>
    <property type="match status" value="1"/>
</dbReference>
<dbReference type="InterPro" id="IPR027353">
    <property type="entry name" value="NET_dom"/>
</dbReference>
<gene>
    <name evidence="5" type="primary">Dvir\GJ20965</name>
    <name evidence="5" type="ORF">Dvir_GJ20965</name>
</gene>
<evidence type="ECO:0000313" key="6">
    <source>
        <dbReference type="Proteomes" id="UP000008792"/>
    </source>
</evidence>
<dbReference type="EMBL" id="CH940648">
    <property type="protein sequence ID" value="KRF79325.1"/>
    <property type="molecule type" value="Genomic_DNA"/>
</dbReference>
<dbReference type="SMART" id="SM00297">
    <property type="entry name" value="BROMO"/>
    <property type="match status" value="1"/>
</dbReference>
<dbReference type="AlphaFoldDB" id="A0A0Q9W2X1"/>